<comment type="caution">
    <text evidence="2">The sequence shown here is derived from an EMBL/GenBank/DDBJ whole genome shotgun (WGS) entry which is preliminary data.</text>
</comment>
<evidence type="ECO:0008006" key="4">
    <source>
        <dbReference type="Google" id="ProtNLM"/>
    </source>
</evidence>
<gene>
    <name evidence="2" type="ORF">RIF23_05205</name>
</gene>
<organism evidence="2 3">
    <name type="scientific">Lipingzhangella rawalii</name>
    <dbReference type="NCBI Taxonomy" id="2055835"/>
    <lineage>
        <taxon>Bacteria</taxon>
        <taxon>Bacillati</taxon>
        <taxon>Actinomycetota</taxon>
        <taxon>Actinomycetes</taxon>
        <taxon>Streptosporangiales</taxon>
        <taxon>Nocardiopsidaceae</taxon>
        <taxon>Lipingzhangella</taxon>
    </lineage>
</organism>
<sequence>MIFTISAAAITAIVGCGNNSADADDDEHGPRTGITEVFTEEIDGEEVPCIRWTGNDEGGLSCDFEAPYRDTESQPESGEERESEESPTTELTE</sequence>
<dbReference type="RefSeq" id="WP_310911144.1">
    <property type="nucleotide sequence ID" value="NZ_JAVLVT010000001.1"/>
</dbReference>
<name>A0ABU2H3V8_9ACTN</name>
<feature type="compositionally biased region" description="Acidic residues" evidence="1">
    <location>
        <begin position="77"/>
        <end position="93"/>
    </location>
</feature>
<accession>A0ABU2H3V8</accession>
<protein>
    <recommendedName>
        <fullName evidence="4">Secreted protein</fullName>
    </recommendedName>
</protein>
<proteinExistence type="predicted"/>
<keyword evidence="3" id="KW-1185">Reference proteome</keyword>
<evidence type="ECO:0000313" key="3">
    <source>
        <dbReference type="Proteomes" id="UP001250214"/>
    </source>
</evidence>
<evidence type="ECO:0000313" key="2">
    <source>
        <dbReference type="EMBL" id="MDS1269687.1"/>
    </source>
</evidence>
<dbReference type="EMBL" id="JAVLVT010000001">
    <property type="protein sequence ID" value="MDS1269687.1"/>
    <property type="molecule type" value="Genomic_DNA"/>
</dbReference>
<dbReference type="Proteomes" id="UP001250214">
    <property type="component" value="Unassembled WGS sequence"/>
</dbReference>
<reference evidence="3" key="1">
    <citation type="submission" date="2023-07" db="EMBL/GenBank/DDBJ databases">
        <title>Novel species in the genus Lipingzhangella isolated from Sambhar Salt Lake.</title>
        <authorList>
            <person name="Jiya N."/>
            <person name="Kajale S."/>
            <person name="Sharma A."/>
        </authorList>
    </citation>
    <scope>NUCLEOTIDE SEQUENCE [LARGE SCALE GENOMIC DNA]</scope>
    <source>
        <strain evidence="3">LS1_29</strain>
    </source>
</reference>
<evidence type="ECO:0000256" key="1">
    <source>
        <dbReference type="SAM" id="MobiDB-lite"/>
    </source>
</evidence>
<feature type="region of interest" description="Disordered" evidence="1">
    <location>
        <begin position="51"/>
        <end position="93"/>
    </location>
</feature>